<accession>J2ELZ0</accession>
<protein>
    <recommendedName>
        <fullName evidence="2">Chemotaxis protein CheW</fullName>
    </recommendedName>
</protein>
<dbReference type="GO" id="GO:0005829">
    <property type="term" value="C:cytosol"/>
    <property type="evidence" value="ECO:0007669"/>
    <property type="project" value="TreeGrafter"/>
</dbReference>
<organism evidence="5">
    <name type="scientific">Pseudomonas fluorescens (strain Q2-87)</name>
    <dbReference type="NCBI Taxonomy" id="1038922"/>
    <lineage>
        <taxon>Bacteria</taxon>
        <taxon>Pseudomonadati</taxon>
        <taxon>Pseudomonadota</taxon>
        <taxon>Gammaproteobacteria</taxon>
        <taxon>Pseudomonadales</taxon>
        <taxon>Pseudomonadaceae</taxon>
        <taxon>Pseudomonas</taxon>
    </lineage>
</organism>
<dbReference type="GO" id="GO:0006935">
    <property type="term" value="P:chemotaxis"/>
    <property type="evidence" value="ECO:0007669"/>
    <property type="project" value="InterPro"/>
</dbReference>
<sequence>MSGSAFYKVTHDDAEAIDDCWNRIGVHGDKSCERLTEHIHCRNCPVYSAAATRLLDRYALQQDDRDLVGAPLDTDIATRSLLMFRLGEEWLALTTRSLVEVAPLQPIHSLPHQRSRALLGVANVRGALVACLSLVELLDLEPGAPAVPGGRIMPRMLIVAAKGGPVVVPVDEVDGIHAIDERILASASPSAGKYTRGVLPYKGRSLRWLDEEQLLSAVSRSLS</sequence>
<dbReference type="PATRIC" id="fig|1038922.3.peg.1080"/>
<evidence type="ECO:0000256" key="3">
    <source>
        <dbReference type="ARBA" id="ARBA00022490"/>
    </source>
</evidence>
<dbReference type="InterPro" id="IPR002545">
    <property type="entry name" value="CheW-lke_dom"/>
</dbReference>
<dbReference type="RefSeq" id="WP_003185014.1">
    <property type="nucleotide sequence ID" value="NZ_CM001558.1"/>
</dbReference>
<dbReference type="InterPro" id="IPR039315">
    <property type="entry name" value="CheW"/>
</dbReference>
<dbReference type="AlphaFoldDB" id="J2ELZ0"/>
<dbReference type="HOGENOM" id="CLU_108791_0_0_6"/>
<dbReference type="eggNOG" id="COG0835">
    <property type="taxonomic scope" value="Bacteria"/>
</dbReference>
<evidence type="ECO:0000256" key="2">
    <source>
        <dbReference type="ARBA" id="ARBA00021483"/>
    </source>
</evidence>
<proteinExistence type="predicted"/>
<dbReference type="Proteomes" id="UP000007289">
    <property type="component" value="Chromosome"/>
</dbReference>
<dbReference type="InterPro" id="IPR036061">
    <property type="entry name" value="CheW-like_dom_sf"/>
</dbReference>
<dbReference type="GO" id="GO:0007165">
    <property type="term" value="P:signal transduction"/>
    <property type="evidence" value="ECO:0007669"/>
    <property type="project" value="InterPro"/>
</dbReference>
<gene>
    <name evidence="5" type="ORF">PflQ2_4427</name>
</gene>
<dbReference type="SMART" id="SM00260">
    <property type="entry name" value="CheW"/>
    <property type="match status" value="1"/>
</dbReference>
<evidence type="ECO:0000313" key="5">
    <source>
        <dbReference type="EMBL" id="EJL04560.1"/>
    </source>
</evidence>
<feature type="domain" description="CheW-like" evidence="4">
    <location>
        <begin position="78"/>
        <end position="220"/>
    </location>
</feature>
<name>J2ELZ0_PSEFQ</name>
<dbReference type="PROSITE" id="PS50851">
    <property type="entry name" value="CHEW"/>
    <property type="match status" value="1"/>
</dbReference>
<dbReference type="SUPFAM" id="SSF50341">
    <property type="entry name" value="CheW-like"/>
    <property type="match status" value="1"/>
</dbReference>
<evidence type="ECO:0000259" key="4">
    <source>
        <dbReference type="PROSITE" id="PS50851"/>
    </source>
</evidence>
<dbReference type="Pfam" id="PF01584">
    <property type="entry name" value="CheW"/>
    <property type="match status" value="1"/>
</dbReference>
<evidence type="ECO:0000256" key="1">
    <source>
        <dbReference type="ARBA" id="ARBA00004496"/>
    </source>
</evidence>
<keyword evidence="3" id="KW-0963">Cytoplasm</keyword>
<dbReference type="EMBL" id="AGBM01000001">
    <property type="protein sequence ID" value="EJL04560.1"/>
    <property type="molecule type" value="Genomic_DNA"/>
</dbReference>
<comment type="subcellular location">
    <subcellularLocation>
        <location evidence="1">Cytoplasm</location>
    </subcellularLocation>
</comment>
<dbReference type="PANTHER" id="PTHR22617:SF45">
    <property type="entry name" value="CHEMOTAXIS PROTEIN CHEW"/>
    <property type="match status" value="1"/>
</dbReference>
<dbReference type="Gene3D" id="2.30.30.40">
    <property type="entry name" value="SH3 Domains"/>
    <property type="match status" value="1"/>
</dbReference>
<reference evidence="5" key="1">
    <citation type="journal article" date="2012" name="PLoS Genet.">
        <title>Comparative Genomics of Plant-Associated Pseudomonas spp.: Insights into Diversity and Inheritance of Traits Involved in Multitrophic Interactions.</title>
        <authorList>
            <person name="Loper J.E."/>
            <person name="Hassan K.A."/>
            <person name="Mavrodi D.V."/>
            <person name="Davis E.W.II."/>
            <person name="Lim C.K."/>
            <person name="Shaffer B.T."/>
            <person name="Elbourne L.D."/>
            <person name="Stockwell V.O."/>
            <person name="Hartney S.L."/>
            <person name="Breakwell K."/>
            <person name="Henkels M.D."/>
            <person name="Tetu S.G."/>
            <person name="Rangel L.I."/>
            <person name="Kidarsa T.A."/>
            <person name="Wilson N.L."/>
            <person name="van de Mortel J.E."/>
            <person name="Song C."/>
            <person name="Blumhagen R."/>
            <person name="Radune D."/>
            <person name="Hostetler J.B."/>
            <person name="Brinkac L.M."/>
            <person name="Durkin A.S."/>
            <person name="Kluepfel D.A."/>
            <person name="Wechter W.P."/>
            <person name="Anderson A.J."/>
            <person name="Kim Y.C."/>
            <person name="Pierson L.S.III."/>
            <person name="Pierson E.A."/>
            <person name="Lindow S.E."/>
            <person name="Kobayashi D.Y."/>
            <person name="Raaijmakers J.M."/>
            <person name="Weller D.M."/>
            <person name="Thomashow L.S."/>
            <person name="Allen A.E."/>
            <person name="Paulsen I.T."/>
        </authorList>
    </citation>
    <scope>NUCLEOTIDE SEQUENCE [LARGE SCALE GENOMIC DNA]</scope>
    <source>
        <strain evidence="5">Q2-87</strain>
    </source>
</reference>
<comment type="caution">
    <text evidence="5">The sequence shown here is derived from an EMBL/GenBank/DDBJ whole genome shotgun (WGS) entry which is preliminary data.</text>
</comment>
<dbReference type="PANTHER" id="PTHR22617">
    <property type="entry name" value="CHEMOTAXIS SENSOR HISTIDINE KINASE-RELATED"/>
    <property type="match status" value="1"/>
</dbReference>
<dbReference type="Gene3D" id="2.40.50.180">
    <property type="entry name" value="CheA-289, Domain 4"/>
    <property type="match status" value="1"/>
</dbReference>